<dbReference type="EMBL" id="OU015430">
    <property type="protein sequence ID" value="CAG4973595.1"/>
    <property type="molecule type" value="Genomic_DNA"/>
</dbReference>
<dbReference type="PROSITE" id="PS51257">
    <property type="entry name" value="PROKAR_LIPOPROTEIN"/>
    <property type="match status" value="1"/>
</dbReference>
<sequence length="274" mass="28692">MNTTPRIALFTCLAIAPFMAACSADEPTASQAAQAQQQGTDAPRTALGRTVENALREAREEMATGNIGVGGDMDIHVGGTNVTRKSPRDADGNPLPKAEISPAGDLLIDGRTVAVTDEQRALLLDYRGHVVDMIEAGMTIGVKGADLGMQAAGEALKNVFTGGGKDFEQRIDAEAALIEAEAMKLCDSLPAMLRTQDQLAASLPEFRPYATMEASDVEDCRNGSNDKLQHAGVREDIRGSIREAVQSAVAGRAPVADDEEAELDAAAAAEAASQ</sequence>
<evidence type="ECO:0008006" key="5">
    <source>
        <dbReference type="Google" id="ProtNLM"/>
    </source>
</evidence>
<reference evidence="3 4" key="1">
    <citation type="submission" date="2021-04" db="EMBL/GenBank/DDBJ databases">
        <authorList>
            <person name="Rodrigo-Torres L."/>
            <person name="Arahal R. D."/>
            <person name="Lucena T."/>
        </authorList>
    </citation>
    <scope>NUCLEOTIDE SEQUENCE [LARGE SCALE GENOMIC DNA]</scope>
    <source>
        <strain evidence="3 4">CECT 30171</strain>
    </source>
</reference>
<feature type="region of interest" description="Disordered" evidence="1">
    <location>
        <begin position="251"/>
        <end position="274"/>
    </location>
</feature>
<evidence type="ECO:0000256" key="2">
    <source>
        <dbReference type="SAM" id="SignalP"/>
    </source>
</evidence>
<organism evidence="3 4">
    <name type="scientific">Novilysobacter luteus</name>
    <dbReference type="NCBI Taxonomy" id="2822368"/>
    <lineage>
        <taxon>Bacteria</taxon>
        <taxon>Pseudomonadati</taxon>
        <taxon>Pseudomonadota</taxon>
        <taxon>Gammaproteobacteria</taxon>
        <taxon>Lysobacterales</taxon>
        <taxon>Lysobacteraceae</taxon>
        <taxon>Novilysobacter</taxon>
    </lineage>
</organism>
<feature type="compositionally biased region" description="Low complexity" evidence="1">
    <location>
        <begin position="264"/>
        <end position="274"/>
    </location>
</feature>
<accession>A0ABM8UFV3</accession>
<dbReference type="RefSeq" id="WP_215218094.1">
    <property type="nucleotide sequence ID" value="NZ_OU015430.1"/>
</dbReference>
<feature type="signal peptide" evidence="2">
    <location>
        <begin position="1"/>
        <end position="20"/>
    </location>
</feature>
<protein>
    <recommendedName>
        <fullName evidence="5">DUF2884 family protein</fullName>
    </recommendedName>
</protein>
<keyword evidence="4" id="KW-1185">Reference proteome</keyword>
<dbReference type="Proteomes" id="UP000680116">
    <property type="component" value="Chromosome"/>
</dbReference>
<proteinExistence type="predicted"/>
<keyword evidence="2" id="KW-0732">Signal</keyword>
<name>A0ABM8UFV3_9GAMM</name>
<gene>
    <name evidence="3" type="ORF">LYB30171_01484</name>
</gene>
<evidence type="ECO:0000313" key="3">
    <source>
        <dbReference type="EMBL" id="CAG4973595.1"/>
    </source>
</evidence>
<evidence type="ECO:0000313" key="4">
    <source>
        <dbReference type="Proteomes" id="UP000680116"/>
    </source>
</evidence>
<evidence type="ECO:0000256" key="1">
    <source>
        <dbReference type="SAM" id="MobiDB-lite"/>
    </source>
</evidence>
<feature type="chain" id="PRO_5047006994" description="DUF2884 family protein" evidence="2">
    <location>
        <begin position="21"/>
        <end position="274"/>
    </location>
</feature>